<feature type="compositionally biased region" description="Polar residues" evidence="1">
    <location>
        <begin position="201"/>
        <end position="210"/>
    </location>
</feature>
<accession>A0A834Y9Z9</accession>
<dbReference type="EMBL" id="JABCRI010000024">
    <property type="protein sequence ID" value="KAF8377144.1"/>
    <property type="molecule type" value="Genomic_DNA"/>
</dbReference>
<evidence type="ECO:0000256" key="1">
    <source>
        <dbReference type="SAM" id="MobiDB-lite"/>
    </source>
</evidence>
<evidence type="ECO:0000259" key="2">
    <source>
        <dbReference type="Pfam" id="PF13962"/>
    </source>
</evidence>
<sequence length="210" mass="22590">MMKDIACASIVVATLIVAVMFAAAFTVPGGNNVSVERKVPSPCKVKGSPIYVALSNIGEHNDSKGGEALLSLLFSCISSFLFPFAPSSEVIRLPLNPVLANARVRGQGHITLLLALHERTSERRDVSLFLSTTFFLLVSSPAVLTERPFSCCSHRAPQAQDSSIIHRWRRRNPIPHTAAATGGTVPPKRPHNVPTGDNGHRTSSSHPLLL</sequence>
<name>A0A834Y9Z9_TETSI</name>
<proteinExistence type="predicted"/>
<evidence type="ECO:0000313" key="3">
    <source>
        <dbReference type="EMBL" id="KAF8377144.1"/>
    </source>
</evidence>
<gene>
    <name evidence="3" type="ORF">HHK36_030517</name>
</gene>
<feature type="domain" description="PGG" evidence="2">
    <location>
        <begin position="5"/>
        <end position="35"/>
    </location>
</feature>
<dbReference type="AlphaFoldDB" id="A0A834Y9Z9"/>
<feature type="region of interest" description="Disordered" evidence="1">
    <location>
        <begin position="175"/>
        <end position="210"/>
    </location>
</feature>
<dbReference type="Proteomes" id="UP000655225">
    <property type="component" value="Unassembled WGS sequence"/>
</dbReference>
<dbReference type="Pfam" id="PF13962">
    <property type="entry name" value="PGG"/>
    <property type="match status" value="1"/>
</dbReference>
<reference evidence="3 4" key="1">
    <citation type="submission" date="2020-04" db="EMBL/GenBank/DDBJ databases">
        <title>Plant Genome Project.</title>
        <authorList>
            <person name="Zhang R.-G."/>
        </authorList>
    </citation>
    <scope>NUCLEOTIDE SEQUENCE [LARGE SCALE GENOMIC DNA]</scope>
    <source>
        <strain evidence="3">YNK0</strain>
        <tissue evidence="3">Leaf</tissue>
    </source>
</reference>
<evidence type="ECO:0000313" key="4">
    <source>
        <dbReference type="Proteomes" id="UP000655225"/>
    </source>
</evidence>
<organism evidence="3 4">
    <name type="scientific">Tetracentron sinense</name>
    <name type="common">Spur-leaf</name>
    <dbReference type="NCBI Taxonomy" id="13715"/>
    <lineage>
        <taxon>Eukaryota</taxon>
        <taxon>Viridiplantae</taxon>
        <taxon>Streptophyta</taxon>
        <taxon>Embryophyta</taxon>
        <taxon>Tracheophyta</taxon>
        <taxon>Spermatophyta</taxon>
        <taxon>Magnoliopsida</taxon>
        <taxon>Trochodendrales</taxon>
        <taxon>Trochodendraceae</taxon>
        <taxon>Tetracentron</taxon>
    </lineage>
</organism>
<comment type="caution">
    <text evidence="3">The sequence shown here is derived from an EMBL/GenBank/DDBJ whole genome shotgun (WGS) entry which is preliminary data.</text>
</comment>
<protein>
    <recommendedName>
        <fullName evidence="2">PGG domain-containing protein</fullName>
    </recommendedName>
</protein>
<dbReference type="InterPro" id="IPR026961">
    <property type="entry name" value="PGG_dom"/>
</dbReference>
<keyword evidence="4" id="KW-1185">Reference proteome</keyword>